<name>A0ABP7PCZ0_9GAMM</name>
<feature type="domain" description="ABC1 atypical kinase-like" evidence="1">
    <location>
        <begin position="79"/>
        <end position="321"/>
    </location>
</feature>
<dbReference type="RefSeq" id="WP_344806092.1">
    <property type="nucleotide sequence ID" value="NZ_BAABBO010000009.1"/>
</dbReference>
<dbReference type="CDD" id="cd05121">
    <property type="entry name" value="ABC1_ADCK3-like"/>
    <property type="match status" value="1"/>
</dbReference>
<sequence length="428" mass="48438">MNDTVQNTVKGFLRIGQTVSVLASTGISWVAGDRPPPPRLLRQTFERLGSTYIKLGQFIASSPTFFPPSYVEEFQYCLDQTKPLPFTVIQRILDEEFGDRLSEVFSHVDHVPLASASIAQVHAAKLVNGDDVVIKVQKPGVRNILVTDLNFLYAGARILELLAPKLSWTSLSGIVEEIQKTMVEECDFYKEGQNLDEFRAFLNATGNTDVVVPKHYEHASTMKVLTMERFYGVPLTDLETIRTYCSDPERTLITAMNAWFSSLTQCDFFHADVHAGNLMVLRDGRIGFIDFGIVGRIPKGAWKAISDFITAIMMMNFHDMASAMIRIGVTHTEVDIADLAADIQRLYKKMDRMVPNADSQQMYTDTLNEAEEINTILMDLVKTGESHGLHFPREFALLIKQFLYFDRYIHLLAPDLDMFMDERLSLVQ</sequence>
<reference evidence="3" key="1">
    <citation type="journal article" date="2019" name="Int. J. Syst. Evol. Microbiol.">
        <title>The Global Catalogue of Microorganisms (GCM) 10K type strain sequencing project: providing services to taxonomists for standard genome sequencing and annotation.</title>
        <authorList>
            <consortium name="The Broad Institute Genomics Platform"/>
            <consortium name="The Broad Institute Genome Sequencing Center for Infectious Disease"/>
            <person name="Wu L."/>
            <person name="Ma J."/>
        </authorList>
    </citation>
    <scope>NUCLEOTIDE SEQUENCE [LARGE SCALE GENOMIC DNA]</scope>
    <source>
        <strain evidence="3">JCM 17555</strain>
    </source>
</reference>
<organism evidence="2 3">
    <name type="scientific">Allohahella marinimesophila</name>
    <dbReference type="NCBI Taxonomy" id="1054972"/>
    <lineage>
        <taxon>Bacteria</taxon>
        <taxon>Pseudomonadati</taxon>
        <taxon>Pseudomonadota</taxon>
        <taxon>Gammaproteobacteria</taxon>
        <taxon>Oceanospirillales</taxon>
        <taxon>Hahellaceae</taxon>
        <taxon>Allohahella</taxon>
    </lineage>
</organism>
<dbReference type="InterPro" id="IPR051130">
    <property type="entry name" value="Mito_struct-func_regulator"/>
</dbReference>
<proteinExistence type="predicted"/>
<dbReference type="EMBL" id="BAABBO010000009">
    <property type="protein sequence ID" value="GAA3963186.1"/>
    <property type="molecule type" value="Genomic_DNA"/>
</dbReference>
<dbReference type="InterPro" id="IPR004147">
    <property type="entry name" value="ABC1_dom"/>
</dbReference>
<dbReference type="SUPFAM" id="SSF56112">
    <property type="entry name" value="Protein kinase-like (PK-like)"/>
    <property type="match status" value="1"/>
</dbReference>
<dbReference type="Gene3D" id="1.10.510.10">
    <property type="entry name" value="Transferase(Phosphotransferase) domain 1"/>
    <property type="match status" value="1"/>
</dbReference>
<dbReference type="PANTHER" id="PTHR43173">
    <property type="entry name" value="ABC1 FAMILY PROTEIN"/>
    <property type="match status" value="1"/>
</dbReference>
<keyword evidence="3" id="KW-1185">Reference proteome</keyword>
<protein>
    <submittedName>
        <fullName evidence="2">AarF/UbiB family protein</fullName>
    </submittedName>
</protein>
<evidence type="ECO:0000313" key="2">
    <source>
        <dbReference type="EMBL" id="GAA3963186.1"/>
    </source>
</evidence>
<gene>
    <name evidence="2" type="ORF">GCM10022278_21280</name>
</gene>
<accession>A0ABP7PCZ0</accession>
<evidence type="ECO:0000259" key="1">
    <source>
        <dbReference type="Pfam" id="PF03109"/>
    </source>
</evidence>
<dbReference type="Pfam" id="PF03109">
    <property type="entry name" value="ABC1"/>
    <property type="match status" value="1"/>
</dbReference>
<dbReference type="PANTHER" id="PTHR43173:SF22">
    <property type="entry name" value="OS07G0227800 PROTEIN"/>
    <property type="match status" value="1"/>
</dbReference>
<dbReference type="Proteomes" id="UP001501337">
    <property type="component" value="Unassembled WGS sequence"/>
</dbReference>
<comment type="caution">
    <text evidence="2">The sequence shown here is derived from an EMBL/GenBank/DDBJ whole genome shotgun (WGS) entry which is preliminary data.</text>
</comment>
<evidence type="ECO:0000313" key="3">
    <source>
        <dbReference type="Proteomes" id="UP001501337"/>
    </source>
</evidence>
<dbReference type="InterPro" id="IPR011009">
    <property type="entry name" value="Kinase-like_dom_sf"/>
</dbReference>